<feature type="chain" id="PRO_5009310455" evidence="1">
    <location>
        <begin position="18"/>
        <end position="148"/>
    </location>
</feature>
<reference evidence="3" key="1">
    <citation type="submission" date="2016-11" db="UniProtKB">
        <authorList>
            <consortium name="WormBaseParasite"/>
        </authorList>
    </citation>
    <scope>IDENTIFICATION</scope>
</reference>
<keyword evidence="2" id="KW-1185">Reference proteome</keyword>
<evidence type="ECO:0000256" key="1">
    <source>
        <dbReference type="SAM" id="SignalP"/>
    </source>
</evidence>
<accession>A0A1I7W646</accession>
<feature type="signal peptide" evidence="1">
    <location>
        <begin position="1"/>
        <end position="17"/>
    </location>
</feature>
<evidence type="ECO:0000313" key="3">
    <source>
        <dbReference type="WBParaSite" id="Hba_00064"/>
    </source>
</evidence>
<organism evidence="2 3">
    <name type="scientific">Heterorhabditis bacteriophora</name>
    <name type="common">Entomopathogenic nematode worm</name>
    <dbReference type="NCBI Taxonomy" id="37862"/>
    <lineage>
        <taxon>Eukaryota</taxon>
        <taxon>Metazoa</taxon>
        <taxon>Ecdysozoa</taxon>
        <taxon>Nematoda</taxon>
        <taxon>Chromadorea</taxon>
        <taxon>Rhabditida</taxon>
        <taxon>Rhabditina</taxon>
        <taxon>Rhabditomorpha</taxon>
        <taxon>Strongyloidea</taxon>
        <taxon>Heterorhabditidae</taxon>
        <taxon>Heterorhabditis</taxon>
    </lineage>
</organism>
<evidence type="ECO:0000313" key="2">
    <source>
        <dbReference type="Proteomes" id="UP000095283"/>
    </source>
</evidence>
<dbReference type="Proteomes" id="UP000095283">
    <property type="component" value="Unplaced"/>
</dbReference>
<keyword evidence="1" id="KW-0732">Signal</keyword>
<dbReference type="WBParaSite" id="Hba_00064">
    <property type="protein sequence ID" value="Hba_00064"/>
    <property type="gene ID" value="Hba_00064"/>
</dbReference>
<dbReference type="AlphaFoldDB" id="A0A1I7W646"/>
<name>A0A1I7W646_HETBA</name>
<sequence length="148" mass="17089">MFLSIVPIVLSLQGLLGLHVTHVSDCGKTRGCWLLPSGCKDASDCSILLTWKHMGRGNDTVFECHFFKKASGSVHLSHNTQKNNRVLKEVTYLTSNEFIWILDFTLKKIFRQKIVIPIEINRTVRNPGQHIYIYIYMHINCKFRVEIL</sequence>
<protein>
    <submittedName>
        <fullName evidence="3">Secreted protein</fullName>
    </submittedName>
</protein>
<proteinExistence type="predicted"/>